<dbReference type="CDD" id="cd03443">
    <property type="entry name" value="PaaI_thioesterase"/>
    <property type="match status" value="1"/>
</dbReference>
<dbReference type="OrthoDB" id="506431at2759"/>
<reference evidence="3" key="1">
    <citation type="journal article" date="2017" name="Genome Biol. Evol.">
        <title>The complete genome sequence of the phytopathogenic fungus Sclerotinia sclerotiorum reveals insights into the genome architecture of broad host range pathogens.</title>
        <authorList>
            <person name="Derbyshire M."/>
            <person name="Denton-Giles M."/>
            <person name="Hegedus D."/>
            <person name="Seifbarghy S."/>
            <person name="Rollins J."/>
            <person name="van Kan J."/>
            <person name="Seidl M.F."/>
            <person name="Faino L."/>
            <person name="Mbengue M."/>
            <person name="Navaud O."/>
            <person name="Raffaele S."/>
            <person name="Hammond-Kosack K."/>
            <person name="Heard S."/>
            <person name="Oliver R."/>
        </authorList>
    </citation>
    <scope>NUCLEOTIDE SEQUENCE [LARGE SCALE GENOMIC DNA]</scope>
    <source>
        <strain evidence="3">ATCC 18683 / 1980 / Ss-1</strain>
    </source>
</reference>
<feature type="domain" description="Thioesterase" evidence="1">
    <location>
        <begin position="90"/>
        <end position="168"/>
    </location>
</feature>
<sequence length="188" mass="20747">MNAMEAEKAYYHSIPWCSEVLTDSNVIILPSWMREYKDDTSDSLLASTMKTPDTISHWLTFYNKPDADTTLIKQVNAFITFGTGLNGYQNIVHGGVIATVMDELMGSVMVLNKRWGGIPDIGMNVAANLNVTYLGPITTPQTVLVSALFKEMNGRKVLLHATVKDASGFVLAKAEGLWVGLHRPKEKL</sequence>
<dbReference type="SUPFAM" id="SSF54637">
    <property type="entry name" value="Thioesterase/thiol ester dehydrase-isomerase"/>
    <property type="match status" value="1"/>
</dbReference>
<evidence type="ECO:0000259" key="1">
    <source>
        <dbReference type="Pfam" id="PF03061"/>
    </source>
</evidence>
<dbReference type="InterPro" id="IPR006683">
    <property type="entry name" value="Thioestr_dom"/>
</dbReference>
<evidence type="ECO:0000313" key="2">
    <source>
        <dbReference type="EMBL" id="APA08744.1"/>
    </source>
</evidence>
<name>A0A1D9Q1B9_SCLS1</name>
<dbReference type="PANTHER" id="PTHR47260:SF6">
    <property type="entry name" value="THIOESTERASE DOMAIN-CONTAINING PROTEIN"/>
    <property type="match status" value="1"/>
</dbReference>
<accession>A0A1D9Q1B9</accession>
<gene>
    <name evidence="2" type="ORF">sscle_04g035140</name>
</gene>
<evidence type="ECO:0000313" key="3">
    <source>
        <dbReference type="Proteomes" id="UP000177798"/>
    </source>
</evidence>
<dbReference type="PANTHER" id="PTHR47260">
    <property type="entry name" value="UPF0644 PROTEIN PB2B4.06"/>
    <property type="match status" value="1"/>
</dbReference>
<dbReference type="Pfam" id="PF03061">
    <property type="entry name" value="4HBT"/>
    <property type="match status" value="1"/>
</dbReference>
<protein>
    <recommendedName>
        <fullName evidence="1">Thioesterase domain-containing protein</fullName>
    </recommendedName>
</protein>
<dbReference type="KEGG" id="ssl:SS1G_02517"/>
<dbReference type="AlphaFoldDB" id="A0A1D9Q1B9"/>
<dbReference type="InterPro" id="IPR029069">
    <property type="entry name" value="HotDog_dom_sf"/>
</dbReference>
<dbReference type="RefSeq" id="XP_001596297.1">
    <property type="nucleotide sequence ID" value="XM_001596247.1"/>
</dbReference>
<dbReference type="Proteomes" id="UP000177798">
    <property type="component" value="Chromosome 4"/>
</dbReference>
<dbReference type="EMBL" id="CP017817">
    <property type="protein sequence ID" value="APA08744.1"/>
    <property type="molecule type" value="Genomic_DNA"/>
</dbReference>
<dbReference type="OMA" id="VRGEMKD"/>
<dbReference type="Gene3D" id="3.10.129.10">
    <property type="entry name" value="Hotdog Thioesterase"/>
    <property type="match status" value="1"/>
</dbReference>
<dbReference type="VEuPathDB" id="FungiDB:sscle_04g035140"/>
<dbReference type="InterPro" id="IPR052061">
    <property type="entry name" value="PTE-AB_protein"/>
</dbReference>
<organism evidence="2 3">
    <name type="scientific">Sclerotinia sclerotiorum (strain ATCC 18683 / 1980 / Ss-1)</name>
    <name type="common">White mold</name>
    <name type="synonym">Whetzelinia sclerotiorum</name>
    <dbReference type="NCBI Taxonomy" id="665079"/>
    <lineage>
        <taxon>Eukaryota</taxon>
        <taxon>Fungi</taxon>
        <taxon>Dikarya</taxon>
        <taxon>Ascomycota</taxon>
        <taxon>Pezizomycotina</taxon>
        <taxon>Leotiomycetes</taxon>
        <taxon>Helotiales</taxon>
        <taxon>Sclerotiniaceae</taxon>
        <taxon>Sclerotinia</taxon>
    </lineage>
</organism>
<proteinExistence type="predicted"/>